<proteinExistence type="predicted"/>
<feature type="region of interest" description="Disordered" evidence="1">
    <location>
        <begin position="32"/>
        <end position="56"/>
    </location>
</feature>
<sequence>MQAPVGWLSILPKLPAQHQTSTLRSIMADKLQPEGAPSGRFQDNSYVSRPETKHEPIQVISDSERVGGIDPNVADTDAQLGGLQRRLLSQLSRLEQRRQISFFFPFKFI</sequence>
<accession>A0AAE0X7R9</accession>
<dbReference type="AlphaFoldDB" id="A0AAE0X7R9"/>
<evidence type="ECO:0000313" key="3">
    <source>
        <dbReference type="Proteomes" id="UP001270362"/>
    </source>
</evidence>
<organism evidence="2 3">
    <name type="scientific">Podospora appendiculata</name>
    <dbReference type="NCBI Taxonomy" id="314037"/>
    <lineage>
        <taxon>Eukaryota</taxon>
        <taxon>Fungi</taxon>
        <taxon>Dikarya</taxon>
        <taxon>Ascomycota</taxon>
        <taxon>Pezizomycotina</taxon>
        <taxon>Sordariomycetes</taxon>
        <taxon>Sordariomycetidae</taxon>
        <taxon>Sordariales</taxon>
        <taxon>Podosporaceae</taxon>
        <taxon>Podospora</taxon>
    </lineage>
</organism>
<evidence type="ECO:0000313" key="2">
    <source>
        <dbReference type="EMBL" id="KAK3687565.1"/>
    </source>
</evidence>
<comment type="caution">
    <text evidence="2">The sequence shown here is derived from an EMBL/GenBank/DDBJ whole genome shotgun (WGS) entry which is preliminary data.</text>
</comment>
<name>A0AAE0X7R9_9PEZI</name>
<reference evidence="2" key="2">
    <citation type="submission" date="2023-06" db="EMBL/GenBank/DDBJ databases">
        <authorList>
            <consortium name="Lawrence Berkeley National Laboratory"/>
            <person name="Haridas S."/>
            <person name="Hensen N."/>
            <person name="Bonometti L."/>
            <person name="Westerberg I."/>
            <person name="Brannstrom I.O."/>
            <person name="Guillou S."/>
            <person name="Cros-Aarteil S."/>
            <person name="Calhoun S."/>
            <person name="Kuo A."/>
            <person name="Mondo S."/>
            <person name="Pangilinan J."/>
            <person name="Riley R."/>
            <person name="Labutti K."/>
            <person name="Andreopoulos B."/>
            <person name="Lipzen A."/>
            <person name="Chen C."/>
            <person name="Yanf M."/>
            <person name="Daum C."/>
            <person name="Ng V."/>
            <person name="Clum A."/>
            <person name="Steindorff A."/>
            <person name="Ohm R."/>
            <person name="Martin F."/>
            <person name="Silar P."/>
            <person name="Natvig D."/>
            <person name="Lalanne C."/>
            <person name="Gautier V."/>
            <person name="Ament-Velasquez S.L."/>
            <person name="Kruys A."/>
            <person name="Hutchinson M.I."/>
            <person name="Powell A.J."/>
            <person name="Barry K."/>
            <person name="Miller A.N."/>
            <person name="Grigoriev I.V."/>
            <person name="Debuchy R."/>
            <person name="Gladieux P."/>
            <person name="Thoren M.H."/>
            <person name="Johannesson H."/>
        </authorList>
    </citation>
    <scope>NUCLEOTIDE SEQUENCE</scope>
    <source>
        <strain evidence="2">CBS 314.62</strain>
    </source>
</reference>
<dbReference type="Proteomes" id="UP001270362">
    <property type="component" value="Unassembled WGS sequence"/>
</dbReference>
<evidence type="ECO:0000256" key="1">
    <source>
        <dbReference type="SAM" id="MobiDB-lite"/>
    </source>
</evidence>
<protein>
    <submittedName>
        <fullName evidence="2">Uncharacterized protein</fullName>
    </submittedName>
</protein>
<gene>
    <name evidence="2" type="ORF">B0T22DRAFT_457522</name>
</gene>
<keyword evidence="3" id="KW-1185">Reference proteome</keyword>
<reference evidence="2" key="1">
    <citation type="journal article" date="2023" name="Mol. Phylogenet. Evol.">
        <title>Genome-scale phylogeny and comparative genomics of the fungal order Sordariales.</title>
        <authorList>
            <person name="Hensen N."/>
            <person name="Bonometti L."/>
            <person name="Westerberg I."/>
            <person name="Brannstrom I.O."/>
            <person name="Guillou S."/>
            <person name="Cros-Aarteil S."/>
            <person name="Calhoun S."/>
            <person name="Haridas S."/>
            <person name="Kuo A."/>
            <person name="Mondo S."/>
            <person name="Pangilinan J."/>
            <person name="Riley R."/>
            <person name="LaButti K."/>
            <person name="Andreopoulos B."/>
            <person name="Lipzen A."/>
            <person name="Chen C."/>
            <person name="Yan M."/>
            <person name="Daum C."/>
            <person name="Ng V."/>
            <person name="Clum A."/>
            <person name="Steindorff A."/>
            <person name="Ohm R.A."/>
            <person name="Martin F."/>
            <person name="Silar P."/>
            <person name="Natvig D.O."/>
            <person name="Lalanne C."/>
            <person name="Gautier V."/>
            <person name="Ament-Velasquez S.L."/>
            <person name="Kruys A."/>
            <person name="Hutchinson M.I."/>
            <person name="Powell A.J."/>
            <person name="Barry K."/>
            <person name="Miller A.N."/>
            <person name="Grigoriev I.V."/>
            <person name="Debuchy R."/>
            <person name="Gladieux P."/>
            <person name="Hiltunen Thoren M."/>
            <person name="Johannesson H."/>
        </authorList>
    </citation>
    <scope>NUCLEOTIDE SEQUENCE</scope>
    <source>
        <strain evidence="2">CBS 314.62</strain>
    </source>
</reference>
<dbReference type="EMBL" id="JAULSO010000002">
    <property type="protein sequence ID" value="KAK3687565.1"/>
    <property type="molecule type" value="Genomic_DNA"/>
</dbReference>